<dbReference type="Proteomes" id="UP000012220">
    <property type="component" value="Unassembled WGS sequence"/>
</dbReference>
<keyword evidence="4" id="KW-0560">Oxidoreductase</keyword>
<organism evidence="7 8">
    <name type="scientific">Leptospira interrogans serovar Australis str. 200703203</name>
    <dbReference type="NCBI Taxonomy" id="1085541"/>
    <lineage>
        <taxon>Bacteria</taxon>
        <taxon>Pseudomonadati</taxon>
        <taxon>Spirochaetota</taxon>
        <taxon>Spirochaetia</taxon>
        <taxon>Leptospirales</taxon>
        <taxon>Leptospiraceae</taxon>
        <taxon>Leptospira</taxon>
    </lineage>
</organism>
<dbReference type="InterPro" id="IPR003953">
    <property type="entry name" value="FAD-dep_OxRdtase_2_FAD-bd"/>
</dbReference>
<feature type="domain" description="FAD-dependent oxidoreductase 2 FAD-binding" evidence="6">
    <location>
        <begin position="7"/>
        <end position="229"/>
    </location>
</feature>
<evidence type="ECO:0000313" key="8">
    <source>
        <dbReference type="Proteomes" id="UP000012220"/>
    </source>
</evidence>
<name>N1UHC5_LEPIR</name>
<protein>
    <submittedName>
        <fullName evidence="7">Pyridine nucleotide-disulfide oxidoreductase</fullName>
    </submittedName>
</protein>
<dbReference type="InterPro" id="IPR036188">
    <property type="entry name" value="FAD/NAD-bd_sf"/>
</dbReference>
<dbReference type="InterPro" id="IPR005288">
    <property type="entry name" value="NadB"/>
</dbReference>
<dbReference type="EMBL" id="AHNY02000262">
    <property type="protein sequence ID" value="EMY23079.1"/>
    <property type="molecule type" value="Genomic_DNA"/>
</dbReference>
<dbReference type="GO" id="GO:0008734">
    <property type="term" value="F:L-aspartate oxidase activity"/>
    <property type="evidence" value="ECO:0007669"/>
    <property type="project" value="UniProtKB-EC"/>
</dbReference>
<accession>N1UHC5</accession>
<dbReference type="Gene3D" id="3.50.50.60">
    <property type="entry name" value="FAD/NAD(P)-binding domain"/>
    <property type="match status" value="1"/>
</dbReference>
<dbReference type="Pfam" id="PF00890">
    <property type="entry name" value="FAD_binding_2"/>
    <property type="match status" value="1"/>
</dbReference>
<comment type="cofactor">
    <cofactor evidence="1">
        <name>FAD</name>
        <dbReference type="ChEBI" id="CHEBI:57692"/>
    </cofactor>
</comment>
<keyword evidence="3" id="KW-0274">FAD</keyword>
<evidence type="ECO:0000256" key="2">
    <source>
        <dbReference type="ARBA" id="ARBA00022630"/>
    </source>
</evidence>
<reference evidence="7 8" key="1">
    <citation type="submission" date="2013-02" db="EMBL/GenBank/DDBJ databases">
        <authorList>
            <person name="Harkins D.M."/>
            <person name="Durkin A.S."/>
            <person name="Brinkac L.M."/>
            <person name="Haft D.H."/>
            <person name="Selengut J.D."/>
            <person name="Sanka R."/>
            <person name="DePew J."/>
            <person name="Purushe J."/>
            <person name="Picardeau M."/>
            <person name="Werts C."/>
            <person name="Goarant C."/>
            <person name="Vinetz J.M."/>
            <person name="Sutton G.G."/>
            <person name="Nierman W.C."/>
            <person name="Fouts D.E."/>
        </authorList>
    </citation>
    <scope>NUCLEOTIDE SEQUENCE [LARGE SCALE GENOMIC DNA]</scope>
    <source>
        <strain evidence="7 8">200703203</strain>
    </source>
</reference>
<gene>
    <name evidence="7" type="ORF">LEP1GSC115_0238</name>
</gene>
<evidence type="ECO:0000256" key="1">
    <source>
        <dbReference type="ARBA" id="ARBA00001974"/>
    </source>
</evidence>
<sequence>MPRIKTDFLVLGSGITGLFAALKLAPYGSVIIITKKSDYESNTNYAQGGIASVFAEGDKLEDHVRDTLEAGAWLCDPAAVQVLVEEGPPLVKELLNYGVPFNLEPSGKFDLSREGGHGKNRIVHAHDRTGREIEKTLLNVVKQNINIQILEYHTLVDLITPHHLKQKGLICYGAYVLSNHTGEVFPILARETILATGGAGQVYSHTTNPKIATGDGVASAYRAGALIKTWNSINFILLHFITKTEILF</sequence>
<evidence type="ECO:0000259" key="6">
    <source>
        <dbReference type="Pfam" id="PF00890"/>
    </source>
</evidence>
<dbReference type="PANTHER" id="PTHR42716">
    <property type="entry name" value="L-ASPARTATE OXIDASE"/>
    <property type="match status" value="1"/>
</dbReference>
<comment type="catalytic activity">
    <reaction evidence="5">
        <text>L-aspartate + O2 = iminosuccinate + H2O2</text>
        <dbReference type="Rhea" id="RHEA:25876"/>
        <dbReference type="ChEBI" id="CHEBI:15379"/>
        <dbReference type="ChEBI" id="CHEBI:16240"/>
        <dbReference type="ChEBI" id="CHEBI:29991"/>
        <dbReference type="ChEBI" id="CHEBI:77875"/>
        <dbReference type="EC" id="1.4.3.16"/>
    </reaction>
    <physiologicalReaction direction="left-to-right" evidence="5">
        <dbReference type="Rhea" id="RHEA:25877"/>
    </physiologicalReaction>
</comment>
<dbReference type="BioCyc" id="LINT1085541:G11IQ-4540-MONOMER"/>
<dbReference type="AlphaFoldDB" id="N1UHC5"/>
<dbReference type="PANTHER" id="PTHR42716:SF2">
    <property type="entry name" value="L-ASPARTATE OXIDASE, CHLOROPLASTIC"/>
    <property type="match status" value="1"/>
</dbReference>
<comment type="caution">
    <text evidence="7">The sequence shown here is derived from an EMBL/GenBank/DDBJ whole genome shotgun (WGS) entry which is preliminary data.</text>
</comment>
<evidence type="ECO:0000256" key="3">
    <source>
        <dbReference type="ARBA" id="ARBA00022827"/>
    </source>
</evidence>
<dbReference type="GO" id="GO:0034628">
    <property type="term" value="P:'de novo' NAD+ biosynthetic process from L-aspartate"/>
    <property type="evidence" value="ECO:0007669"/>
    <property type="project" value="TreeGrafter"/>
</dbReference>
<evidence type="ECO:0000313" key="7">
    <source>
        <dbReference type="EMBL" id="EMY23079.1"/>
    </source>
</evidence>
<dbReference type="SUPFAM" id="SSF51905">
    <property type="entry name" value="FAD/NAD(P)-binding domain"/>
    <property type="match status" value="1"/>
</dbReference>
<evidence type="ECO:0000256" key="5">
    <source>
        <dbReference type="ARBA" id="ARBA00048305"/>
    </source>
</evidence>
<evidence type="ECO:0000256" key="4">
    <source>
        <dbReference type="ARBA" id="ARBA00023002"/>
    </source>
</evidence>
<proteinExistence type="predicted"/>
<keyword evidence="2" id="KW-0285">Flavoprotein</keyword>